<evidence type="ECO:0000313" key="2">
    <source>
        <dbReference type="EMBL" id="CAA6826472.1"/>
    </source>
</evidence>
<sequence>MKTIGWREWLSLPDIGLPAINAKIDTGAKTSALHAFYVERFTRNRSDFLKFSMHPIQGCEKTIVHCEAPLFDQRDVTDSGGHKEQRYVIQTRVVFDQQEWPIELTLTNRDSMKFRMLLGREAMKGYLLVDPSASYNFGNIDAQSLYQNHHQLAASA</sequence>
<dbReference type="PANTHER" id="PTHR38037">
    <property type="entry name" value="ZN_PROTEASE DOMAIN-CONTAINING PROTEIN"/>
    <property type="match status" value="1"/>
</dbReference>
<reference evidence="2" key="1">
    <citation type="submission" date="2020-01" db="EMBL/GenBank/DDBJ databases">
        <authorList>
            <person name="Meier V. D."/>
            <person name="Meier V D."/>
        </authorList>
    </citation>
    <scope>NUCLEOTIDE SEQUENCE</scope>
    <source>
        <strain evidence="2">HLG_WM_MAG_07</strain>
    </source>
</reference>
<gene>
    <name evidence="2" type="ORF">HELGO_WM24673</name>
</gene>
<protein>
    <recommendedName>
        <fullName evidence="1">Retropepsin-like aspartic endopeptidase domain-containing protein</fullName>
    </recommendedName>
</protein>
<feature type="domain" description="Retropepsin-like aspartic endopeptidase" evidence="1">
    <location>
        <begin position="4"/>
        <end position="135"/>
    </location>
</feature>
<dbReference type="EMBL" id="CACVAY010000134">
    <property type="protein sequence ID" value="CAA6826472.1"/>
    <property type="molecule type" value="Genomic_DNA"/>
</dbReference>
<dbReference type="PANTHER" id="PTHR38037:SF1">
    <property type="entry name" value="ATP-DEPENDENT ZINC PROTEASE DOMAIN-CONTAINING PROTEIN-RELATED"/>
    <property type="match status" value="1"/>
</dbReference>
<dbReference type="InterPro" id="IPR021109">
    <property type="entry name" value="Peptidase_aspartic_dom_sf"/>
</dbReference>
<dbReference type="Gene3D" id="2.40.70.10">
    <property type="entry name" value="Acid Proteases"/>
    <property type="match status" value="1"/>
</dbReference>
<dbReference type="InterPro" id="IPR008503">
    <property type="entry name" value="Asp_endopeptidase"/>
</dbReference>
<dbReference type="AlphaFoldDB" id="A0A6S6U0P0"/>
<evidence type="ECO:0000259" key="1">
    <source>
        <dbReference type="Pfam" id="PF05618"/>
    </source>
</evidence>
<dbReference type="SUPFAM" id="SSF50630">
    <property type="entry name" value="Acid proteases"/>
    <property type="match status" value="1"/>
</dbReference>
<accession>A0A6S6U0P0</accession>
<organism evidence="2">
    <name type="scientific">uncultured Thiotrichaceae bacterium</name>
    <dbReference type="NCBI Taxonomy" id="298394"/>
    <lineage>
        <taxon>Bacteria</taxon>
        <taxon>Pseudomonadati</taxon>
        <taxon>Pseudomonadota</taxon>
        <taxon>Gammaproteobacteria</taxon>
        <taxon>Thiotrichales</taxon>
        <taxon>Thiotrichaceae</taxon>
        <taxon>environmental samples</taxon>
    </lineage>
</organism>
<name>A0A6S6U0P0_9GAMM</name>
<dbReference type="Pfam" id="PF05618">
    <property type="entry name" value="Zn_protease"/>
    <property type="match status" value="1"/>
</dbReference>
<proteinExistence type="predicted"/>